<keyword evidence="1" id="KW-1133">Transmembrane helix</keyword>
<protein>
    <submittedName>
        <fullName evidence="2">ABC-2 transporter permease</fullName>
    </submittedName>
</protein>
<dbReference type="InterPro" id="IPR053046">
    <property type="entry name" value="ABC-5_transporter"/>
</dbReference>
<feature type="transmembrane region" description="Helical" evidence="1">
    <location>
        <begin position="303"/>
        <end position="330"/>
    </location>
</feature>
<evidence type="ECO:0000256" key="1">
    <source>
        <dbReference type="SAM" id="Phobius"/>
    </source>
</evidence>
<feature type="transmembrane region" description="Helical" evidence="1">
    <location>
        <begin position="20"/>
        <end position="40"/>
    </location>
</feature>
<proteinExistence type="predicted"/>
<feature type="transmembrane region" description="Helical" evidence="1">
    <location>
        <begin position="68"/>
        <end position="87"/>
    </location>
</feature>
<keyword evidence="1" id="KW-0472">Membrane</keyword>
<dbReference type="PANTHER" id="PTHR39177:SF1">
    <property type="entry name" value="ABC TRANSPORTER PERMEASE YTRC-RELATED"/>
    <property type="match status" value="1"/>
</dbReference>
<dbReference type="InterPro" id="IPR025699">
    <property type="entry name" value="ABC2_memb-like"/>
</dbReference>
<feature type="transmembrane region" description="Helical" evidence="1">
    <location>
        <begin position="236"/>
        <end position="258"/>
    </location>
</feature>
<reference evidence="2" key="1">
    <citation type="submission" date="2020-07" db="EMBL/GenBank/DDBJ databases">
        <title>Vallitalea pronyensis genome.</title>
        <authorList>
            <person name="Postec A."/>
        </authorList>
    </citation>
    <scope>NUCLEOTIDE SEQUENCE</scope>
    <source>
        <strain evidence="2">FatNI3</strain>
    </source>
</reference>
<dbReference type="PANTHER" id="PTHR39177">
    <property type="entry name" value="ABC TRANSPORTER PERMEASE YTRC-RELATED"/>
    <property type="match status" value="1"/>
</dbReference>
<dbReference type="EMBL" id="CP058649">
    <property type="protein sequence ID" value="QUI24437.1"/>
    <property type="molecule type" value="Genomic_DNA"/>
</dbReference>
<gene>
    <name evidence="2" type="ORF">HZI73_19980</name>
</gene>
<dbReference type="AlphaFoldDB" id="A0A8J8MM78"/>
<sequence length="338" mass="38696">MVNKTLFLKDWKTLKWNSLLFFFILFTVRIIPAYIHLYAYTHTKGTAHVSDPYTLWDIFRVNLLNVNLSHTLINVAFVILTAFILFYDSRSGSYSLLASMPFNRQEIIVTKLVSGVVSILMPYVFLLLFGIGIYYTYINNTVVGSPDILFNLAKWFLMVLLVYLTIFLMAMMFQSLLGNQIIAAVITGIMLIFPIGFLGMIQLLINQLTGGVAYSLYHLGQKLTIVDYIAGFHRDYLFKVILLVFLSIVFTEITYLAYSRNQFEKNGQFSMFLPLEKVFVVCFSICTSLLVTVILSMSSSFRYFGISSLFLLIFGFAVGLLFSIILIKLLKRLSHRPK</sequence>
<accession>A0A8J8MM78</accession>
<keyword evidence="1" id="KW-0812">Transmembrane</keyword>
<feature type="transmembrane region" description="Helical" evidence="1">
    <location>
        <begin position="181"/>
        <end position="205"/>
    </location>
</feature>
<organism evidence="2 3">
    <name type="scientific">Vallitalea pronyensis</name>
    <dbReference type="NCBI Taxonomy" id="1348613"/>
    <lineage>
        <taxon>Bacteria</taxon>
        <taxon>Bacillati</taxon>
        <taxon>Bacillota</taxon>
        <taxon>Clostridia</taxon>
        <taxon>Lachnospirales</taxon>
        <taxon>Vallitaleaceae</taxon>
        <taxon>Vallitalea</taxon>
    </lineage>
</organism>
<dbReference type="Proteomes" id="UP000683246">
    <property type="component" value="Chromosome"/>
</dbReference>
<feature type="transmembrane region" description="Helical" evidence="1">
    <location>
        <begin position="278"/>
        <end position="297"/>
    </location>
</feature>
<keyword evidence="3" id="KW-1185">Reference proteome</keyword>
<dbReference type="Pfam" id="PF13346">
    <property type="entry name" value="ABC2_membrane_5"/>
    <property type="match status" value="1"/>
</dbReference>
<dbReference type="KEGG" id="vpy:HZI73_19980"/>
<name>A0A8J8MM78_9FIRM</name>
<feature type="transmembrane region" description="Helical" evidence="1">
    <location>
        <begin position="155"/>
        <end position="174"/>
    </location>
</feature>
<evidence type="ECO:0000313" key="2">
    <source>
        <dbReference type="EMBL" id="QUI24437.1"/>
    </source>
</evidence>
<feature type="transmembrane region" description="Helical" evidence="1">
    <location>
        <begin position="108"/>
        <end position="135"/>
    </location>
</feature>
<evidence type="ECO:0000313" key="3">
    <source>
        <dbReference type="Proteomes" id="UP000683246"/>
    </source>
</evidence>
<dbReference type="RefSeq" id="WP_212695132.1">
    <property type="nucleotide sequence ID" value="NZ_CP058649.1"/>
</dbReference>